<reference evidence="1" key="1">
    <citation type="journal article" date="2015" name="Nature">
        <title>Complex archaea that bridge the gap between prokaryotes and eukaryotes.</title>
        <authorList>
            <person name="Spang A."/>
            <person name="Saw J.H."/>
            <person name="Jorgensen S.L."/>
            <person name="Zaremba-Niedzwiedzka K."/>
            <person name="Martijn J."/>
            <person name="Lind A.E."/>
            <person name="van Eijk R."/>
            <person name="Schleper C."/>
            <person name="Guy L."/>
            <person name="Ettema T.J."/>
        </authorList>
    </citation>
    <scope>NUCLEOTIDE SEQUENCE</scope>
</reference>
<sequence>MNEKLLFETLYWLVNHTQVGIAEADTKIIMLDQLGLEIVKLNPTEETLQKKTKDALEKKE</sequence>
<protein>
    <submittedName>
        <fullName evidence="1">Uncharacterized protein</fullName>
    </submittedName>
</protein>
<organism evidence="1">
    <name type="scientific">marine sediment metagenome</name>
    <dbReference type="NCBI Taxonomy" id="412755"/>
    <lineage>
        <taxon>unclassified sequences</taxon>
        <taxon>metagenomes</taxon>
        <taxon>ecological metagenomes</taxon>
    </lineage>
</organism>
<proteinExistence type="predicted"/>
<evidence type="ECO:0000313" key="1">
    <source>
        <dbReference type="EMBL" id="KKL92705.1"/>
    </source>
</evidence>
<dbReference type="AlphaFoldDB" id="A0A0F9IFX2"/>
<comment type="caution">
    <text evidence="1">The sequence shown here is derived from an EMBL/GenBank/DDBJ whole genome shotgun (WGS) entry which is preliminary data.</text>
</comment>
<accession>A0A0F9IFX2</accession>
<dbReference type="EMBL" id="LAZR01019393">
    <property type="protein sequence ID" value="KKL92705.1"/>
    <property type="molecule type" value="Genomic_DNA"/>
</dbReference>
<name>A0A0F9IFX2_9ZZZZ</name>
<gene>
    <name evidence="1" type="ORF">LCGC14_1881990</name>
</gene>